<accession>A0A0W8F956</accession>
<dbReference type="AlphaFoldDB" id="A0A0W8F956"/>
<name>A0A0W8F956_9ZZZZ</name>
<reference evidence="2" key="1">
    <citation type="journal article" date="2015" name="Proc. Natl. Acad. Sci. U.S.A.">
        <title>Networks of energetic and metabolic interactions define dynamics in microbial communities.</title>
        <authorList>
            <person name="Embree M."/>
            <person name="Liu J.K."/>
            <person name="Al-Bassam M.M."/>
            <person name="Zengler K."/>
        </authorList>
    </citation>
    <scope>NUCLEOTIDE SEQUENCE</scope>
</reference>
<feature type="compositionally biased region" description="Low complexity" evidence="1">
    <location>
        <begin position="80"/>
        <end position="94"/>
    </location>
</feature>
<comment type="caution">
    <text evidence="2">The sequence shown here is derived from an EMBL/GenBank/DDBJ whole genome shotgun (WGS) entry which is preliminary data.</text>
</comment>
<proteinExistence type="predicted"/>
<protein>
    <submittedName>
        <fullName evidence="2">Uncharacterized protein</fullName>
    </submittedName>
</protein>
<sequence length="361" mass="39536">MKKTIFLAMLSIFVIFMAISAHGQQGFDQAYTDSPSAMVPYISEGQYYVDGSLNQYSEFDGFELTETGSSSKESTIYQTAAPSGAPVPVAPSSPDILGLDIPPESSIVDYKEAPSSAEAEDSLIAATDFAPTDFAKAGIDRADTSATGFSSGQQRRATSSEKSTYPSSISAAVPGGVIARNELYLSYVPQTTGACRLFGWQPMWLQISSSGPLWIYEWYPNGELSVKYLGYSSAGWNKKWFNGDVPGWHILQYYCNGWSNYIYVYVYGQGSGTWTDRNSYVPVPLSGTAAVTLRSSWLLGYDVYLDGEYIGTEGFGKDLSDGIYRFNVPGNMWHTIVISKDGESYWETGTFLSGAAYRFTI</sequence>
<evidence type="ECO:0000313" key="2">
    <source>
        <dbReference type="EMBL" id="KUG17401.1"/>
    </source>
</evidence>
<organism evidence="2">
    <name type="scientific">hydrocarbon metagenome</name>
    <dbReference type="NCBI Taxonomy" id="938273"/>
    <lineage>
        <taxon>unclassified sequences</taxon>
        <taxon>metagenomes</taxon>
        <taxon>ecological metagenomes</taxon>
    </lineage>
</organism>
<evidence type="ECO:0000256" key="1">
    <source>
        <dbReference type="SAM" id="MobiDB-lite"/>
    </source>
</evidence>
<dbReference type="EMBL" id="LNQE01001444">
    <property type="protein sequence ID" value="KUG17401.1"/>
    <property type="molecule type" value="Genomic_DNA"/>
</dbReference>
<feature type="region of interest" description="Disordered" evidence="1">
    <location>
        <begin position="73"/>
        <end position="95"/>
    </location>
</feature>
<gene>
    <name evidence="2" type="ORF">ASZ90_012916</name>
</gene>